<dbReference type="GO" id="GO:0003677">
    <property type="term" value="F:DNA binding"/>
    <property type="evidence" value="ECO:0007669"/>
    <property type="project" value="InterPro"/>
</dbReference>
<evidence type="ECO:0000313" key="2">
    <source>
        <dbReference type="Proteomes" id="UP001299265"/>
    </source>
</evidence>
<organism evidence="1 2">
    <name type="scientific">Lientehia hominis</name>
    <dbReference type="NCBI Taxonomy" id="2897778"/>
    <lineage>
        <taxon>Bacteria</taxon>
        <taxon>Bacillati</taxon>
        <taxon>Bacillota</taxon>
        <taxon>Clostridia</taxon>
        <taxon>Lachnospirales</taxon>
        <taxon>Lachnospiraceae</taxon>
        <taxon>Lientehia</taxon>
    </lineage>
</organism>
<dbReference type="AlphaFoldDB" id="A0AAP2RKM3"/>
<dbReference type="EMBL" id="JAJNOR010000004">
    <property type="protein sequence ID" value="MCD2492518.1"/>
    <property type="molecule type" value="Genomic_DNA"/>
</dbReference>
<dbReference type="Proteomes" id="UP001299265">
    <property type="component" value="Unassembled WGS sequence"/>
</dbReference>
<accession>A0AAP2RKM3</accession>
<protein>
    <submittedName>
        <fullName evidence="1">Uncharacterized protein</fullName>
    </submittedName>
</protein>
<dbReference type="InterPro" id="IPR010982">
    <property type="entry name" value="Lambda_DNA-bd_dom_sf"/>
</dbReference>
<proteinExistence type="predicted"/>
<evidence type="ECO:0000313" key="1">
    <source>
        <dbReference type="EMBL" id="MCD2492518.1"/>
    </source>
</evidence>
<keyword evidence="2" id="KW-1185">Reference proteome</keyword>
<dbReference type="SUPFAM" id="SSF47413">
    <property type="entry name" value="lambda repressor-like DNA-binding domains"/>
    <property type="match status" value="1"/>
</dbReference>
<dbReference type="RefSeq" id="WP_231062412.1">
    <property type="nucleotide sequence ID" value="NZ_JAJNOR010000004.1"/>
</dbReference>
<gene>
    <name evidence="1" type="ORF">LQE92_07720</name>
</gene>
<comment type="caution">
    <text evidence="1">The sequence shown here is derived from an EMBL/GenBank/DDBJ whole genome shotgun (WGS) entry which is preliminary data.</text>
</comment>
<sequence>MSYFHLKAAMAGKNISIKDISESTGISQKNLASKIDSGRFSIEEAEQIQKTFFQDMKIECLFQSECL</sequence>
<name>A0AAP2RKM3_9FIRM</name>
<reference evidence="1 2" key="1">
    <citation type="submission" date="2021-11" db="EMBL/GenBank/DDBJ databases">
        <title>Lacrimispora sp. nov. NSJ-141 isolated from human feces.</title>
        <authorList>
            <person name="Abdugheni R."/>
        </authorList>
    </citation>
    <scope>NUCLEOTIDE SEQUENCE [LARGE SCALE GENOMIC DNA]</scope>
    <source>
        <strain evidence="1 2">NSJ-141</strain>
    </source>
</reference>